<dbReference type="InterPro" id="IPR013826">
    <property type="entry name" value="Topo_IA_cen_sub3"/>
</dbReference>
<gene>
    <name evidence="8" type="ORF">OMES3154_00210</name>
</gene>
<evidence type="ECO:0000256" key="1">
    <source>
        <dbReference type="ARBA" id="ARBA00023235"/>
    </source>
</evidence>
<evidence type="ECO:0000256" key="3">
    <source>
        <dbReference type="ARBA" id="ARBA00031985"/>
    </source>
</evidence>
<dbReference type="PANTHER" id="PTHR11390">
    <property type="entry name" value="PROKARYOTIC DNA TOPOISOMERASE"/>
    <property type="match status" value="1"/>
</dbReference>
<dbReference type="GO" id="GO:0003917">
    <property type="term" value="F:DNA topoisomerase type I (single strand cut, ATP-independent) activity"/>
    <property type="evidence" value="ECO:0007669"/>
    <property type="project" value="InterPro"/>
</dbReference>
<dbReference type="GO" id="GO:0006265">
    <property type="term" value="P:DNA topological change"/>
    <property type="evidence" value="ECO:0007669"/>
    <property type="project" value="InterPro"/>
</dbReference>
<dbReference type="GO" id="GO:0043597">
    <property type="term" value="C:cytoplasmic replication fork"/>
    <property type="evidence" value="ECO:0007669"/>
    <property type="project" value="TreeGrafter"/>
</dbReference>
<dbReference type="InterPro" id="IPR006171">
    <property type="entry name" value="TOPRIM_dom"/>
</dbReference>
<dbReference type="Gene3D" id="1.10.290.10">
    <property type="entry name" value="Topoisomerase I, domain 4"/>
    <property type="match status" value="1"/>
</dbReference>
<sequence length="394" mass="45921">MKLIIAEKPELGQAIAEALSQRDNKNINKITGGVEVGEYTITWVFGHMLRLKDPEEYNENLKKWSLEDLPIYFENWEHVEDSQDYKKNRLKQIKQFLKQADEVINAGDPDDEGQYLIDEILEYFNYKGKELRVLINDNNAEYIIKAFNKLEDNKNYKAIGKSAYARAVADYTFGINLSRFFTLKGGTKITVGRVQTPTLGLVINRDLEIENHKKIFYYNFEIDNSENIKLSFNPKEKIEDENIAENIKNEVLNNFSEFNVYVKKEIIKEYAPLPFNLAELQSEANKILGYSPKETMEITQNLREKYKAITYNRSDCQYLGEENFTEAPEIIEIVKRKLNINTSCINLSIKSKAFDDSKITAHHGIIPTKSNFDFNKLSEKEKDIYKMITNRYLM</sequence>
<dbReference type="PROSITE" id="PS52039">
    <property type="entry name" value="TOPO_IA_2"/>
    <property type="match status" value="1"/>
</dbReference>
<evidence type="ECO:0000259" key="7">
    <source>
        <dbReference type="PROSITE" id="PS52039"/>
    </source>
</evidence>
<dbReference type="InterPro" id="IPR003601">
    <property type="entry name" value="Topo_IA_2"/>
</dbReference>
<protein>
    <recommendedName>
        <fullName evidence="5">Omega-protein</fullName>
    </recommendedName>
    <alternativeName>
        <fullName evidence="4">Relaxing enzyme</fullName>
    </alternativeName>
    <alternativeName>
        <fullName evidence="2">Swivelase</fullName>
    </alternativeName>
    <alternativeName>
        <fullName evidence="3">Untwisting enzyme</fullName>
    </alternativeName>
</protein>
<dbReference type="PRINTS" id="PR00417">
    <property type="entry name" value="PRTPISMRASEI"/>
</dbReference>
<evidence type="ECO:0000313" key="9">
    <source>
        <dbReference type="Proteomes" id="UP000419017"/>
    </source>
</evidence>
<evidence type="ECO:0000256" key="4">
    <source>
        <dbReference type="ARBA" id="ARBA00032235"/>
    </source>
</evidence>
<evidence type="ECO:0000259" key="6">
    <source>
        <dbReference type="PROSITE" id="PS50880"/>
    </source>
</evidence>
<dbReference type="InterPro" id="IPR013824">
    <property type="entry name" value="Topo_IA_cen_sub1"/>
</dbReference>
<dbReference type="PANTHER" id="PTHR11390:SF21">
    <property type="entry name" value="DNA TOPOISOMERASE 3-ALPHA"/>
    <property type="match status" value="1"/>
</dbReference>
<dbReference type="SMART" id="SM00436">
    <property type="entry name" value="TOP1Bc"/>
    <property type="match status" value="1"/>
</dbReference>
<evidence type="ECO:0000313" key="8">
    <source>
        <dbReference type="EMBL" id="VWL84937.1"/>
    </source>
</evidence>
<dbReference type="Pfam" id="PF01751">
    <property type="entry name" value="Toprim"/>
    <property type="match status" value="1"/>
</dbReference>
<dbReference type="Gene3D" id="2.70.20.10">
    <property type="entry name" value="Topoisomerase I, domain 3"/>
    <property type="match status" value="1"/>
</dbReference>
<dbReference type="EMBL" id="CABWIB010000001">
    <property type="protein sequence ID" value="VWL84937.1"/>
    <property type="molecule type" value="Genomic_DNA"/>
</dbReference>
<dbReference type="Pfam" id="PF01131">
    <property type="entry name" value="Topoisom_bac"/>
    <property type="match status" value="1"/>
</dbReference>
<name>A0A6I8MCV5_9FUSO</name>
<dbReference type="SMART" id="SM00493">
    <property type="entry name" value="TOPRIM"/>
    <property type="match status" value="1"/>
</dbReference>
<dbReference type="SUPFAM" id="SSF56712">
    <property type="entry name" value="Prokaryotic type I DNA topoisomerase"/>
    <property type="match status" value="1"/>
</dbReference>
<accession>A0A6I8MCV5</accession>
<dbReference type="InterPro" id="IPR034144">
    <property type="entry name" value="TOPRIM_TopoIII"/>
</dbReference>
<feature type="domain" description="Toprim" evidence="6">
    <location>
        <begin position="1"/>
        <end position="139"/>
    </location>
</feature>
<feature type="domain" description="Topo IA-type catalytic" evidence="7">
    <location>
        <begin position="156"/>
        <end position="394"/>
    </location>
</feature>
<dbReference type="InterPro" id="IPR000380">
    <property type="entry name" value="Topo_IA"/>
</dbReference>
<evidence type="ECO:0000256" key="5">
    <source>
        <dbReference type="ARBA" id="ARBA00032877"/>
    </source>
</evidence>
<keyword evidence="9" id="KW-1185">Reference proteome</keyword>
<dbReference type="Gene3D" id="3.40.50.140">
    <property type="match status" value="1"/>
</dbReference>
<dbReference type="AlphaFoldDB" id="A0A6I8MCV5"/>
<dbReference type="GO" id="GO:0003677">
    <property type="term" value="F:DNA binding"/>
    <property type="evidence" value="ECO:0007669"/>
    <property type="project" value="InterPro"/>
</dbReference>
<reference evidence="8 9" key="1">
    <citation type="submission" date="2019-10" db="EMBL/GenBank/DDBJ databases">
        <authorList>
            <person name="Blom J."/>
        </authorList>
    </citation>
    <scope>NUCLEOTIDE SEQUENCE [LARGE SCALE GENOMIC DNA]</scope>
    <source>
        <strain evidence="8 9">ES3154-GLU</strain>
    </source>
</reference>
<dbReference type="InterPro" id="IPR013497">
    <property type="entry name" value="Topo_IA_cen"/>
</dbReference>
<dbReference type="Proteomes" id="UP000419017">
    <property type="component" value="Unassembled WGS sequence"/>
</dbReference>
<dbReference type="InterPro" id="IPR023405">
    <property type="entry name" value="Topo_IA_core_domain"/>
</dbReference>
<dbReference type="GO" id="GO:0006310">
    <property type="term" value="P:DNA recombination"/>
    <property type="evidence" value="ECO:0007669"/>
    <property type="project" value="TreeGrafter"/>
</dbReference>
<dbReference type="GO" id="GO:0006281">
    <property type="term" value="P:DNA repair"/>
    <property type="evidence" value="ECO:0007669"/>
    <property type="project" value="TreeGrafter"/>
</dbReference>
<proteinExistence type="predicted"/>
<dbReference type="CDD" id="cd03362">
    <property type="entry name" value="TOPRIM_TopoIA_TopoIII"/>
    <property type="match status" value="1"/>
</dbReference>
<dbReference type="Gene3D" id="1.10.460.10">
    <property type="entry name" value="Topoisomerase I, domain 2"/>
    <property type="match status" value="1"/>
</dbReference>
<evidence type="ECO:0000256" key="2">
    <source>
        <dbReference type="ARBA" id="ARBA00030003"/>
    </source>
</evidence>
<keyword evidence="1 8" id="KW-0413">Isomerase</keyword>
<dbReference type="InterPro" id="IPR013825">
    <property type="entry name" value="Topo_IA_cen_sub2"/>
</dbReference>
<dbReference type="PROSITE" id="PS50880">
    <property type="entry name" value="TOPRIM"/>
    <property type="match status" value="1"/>
</dbReference>
<organism evidence="8 9">
    <name type="scientific">Oceanivirga miroungae</name>
    <dbReference type="NCBI Taxonomy" id="1130046"/>
    <lineage>
        <taxon>Bacteria</taxon>
        <taxon>Fusobacteriati</taxon>
        <taxon>Fusobacteriota</taxon>
        <taxon>Fusobacteriia</taxon>
        <taxon>Fusobacteriales</taxon>
        <taxon>Leptotrichiaceae</taxon>
        <taxon>Oceanivirga</taxon>
    </lineage>
</organism>